<keyword evidence="2 4" id="KW-0689">Ribosomal protein</keyword>
<dbReference type="PANTHER" id="PTHR12220:SF22">
    <property type="entry name" value="RIBOSOMAL PROTEIN L16-RELATED"/>
    <property type="match status" value="1"/>
</dbReference>
<dbReference type="Pfam" id="PF00252">
    <property type="entry name" value="Ribosomal_L16"/>
    <property type="match status" value="1"/>
</dbReference>
<evidence type="ECO:0000313" key="7">
    <source>
        <dbReference type="Proteomes" id="UP000215914"/>
    </source>
</evidence>
<reference evidence="5" key="3">
    <citation type="submission" date="2020-06" db="EMBL/GenBank/DDBJ databases">
        <title>Helianthus annuus Genome sequencing and assembly Release 2.</title>
        <authorList>
            <person name="Gouzy J."/>
            <person name="Langlade N."/>
            <person name="Munos S."/>
        </authorList>
    </citation>
    <scope>NUCLEOTIDE SEQUENCE</scope>
    <source>
        <tissue evidence="5">Leaves</tissue>
    </source>
</reference>
<reference evidence="6" key="2">
    <citation type="submission" date="2017-02" db="EMBL/GenBank/DDBJ databases">
        <title>Sunflower complete genome.</title>
        <authorList>
            <person name="Langlade N."/>
            <person name="Munos S."/>
        </authorList>
    </citation>
    <scope>NUCLEOTIDE SEQUENCE [LARGE SCALE GENOMIC DNA]</scope>
    <source>
        <tissue evidence="6">Leaves</tissue>
    </source>
</reference>
<evidence type="ECO:0000256" key="2">
    <source>
        <dbReference type="ARBA" id="ARBA00022980"/>
    </source>
</evidence>
<dbReference type="OMA" id="FPYKSVT"/>
<dbReference type="Proteomes" id="UP000215914">
    <property type="component" value="Chromosome 6"/>
</dbReference>
<dbReference type="InterPro" id="IPR047873">
    <property type="entry name" value="Ribosomal_uL16"/>
</dbReference>
<proteinExistence type="inferred from homology"/>
<dbReference type="InterPro" id="IPR036920">
    <property type="entry name" value="Ribosomal_uL16_sf"/>
</dbReference>
<dbReference type="Gramene" id="mRNA:HanXRQr2_Chr06g0249911">
    <property type="protein sequence ID" value="CDS:HanXRQr2_Chr06g0249911.1"/>
    <property type="gene ID" value="HanXRQr2_Chr06g0249911"/>
</dbReference>
<reference evidence="5 7" key="1">
    <citation type="journal article" date="2017" name="Nature">
        <title>The sunflower genome provides insights into oil metabolism, flowering and Asterid evolution.</title>
        <authorList>
            <person name="Badouin H."/>
            <person name="Gouzy J."/>
            <person name="Grassa C.J."/>
            <person name="Murat F."/>
            <person name="Staton S.E."/>
            <person name="Cottret L."/>
            <person name="Lelandais-Briere C."/>
            <person name="Owens G.L."/>
            <person name="Carrere S."/>
            <person name="Mayjonade B."/>
            <person name="Legrand L."/>
            <person name="Gill N."/>
            <person name="Kane N.C."/>
            <person name="Bowers J.E."/>
            <person name="Hubner S."/>
            <person name="Bellec A."/>
            <person name="Berard A."/>
            <person name="Berges H."/>
            <person name="Blanchet N."/>
            <person name="Boniface M.C."/>
            <person name="Brunel D."/>
            <person name="Catrice O."/>
            <person name="Chaidir N."/>
            <person name="Claudel C."/>
            <person name="Donnadieu C."/>
            <person name="Faraut T."/>
            <person name="Fievet G."/>
            <person name="Helmstetter N."/>
            <person name="King M."/>
            <person name="Knapp S.J."/>
            <person name="Lai Z."/>
            <person name="Le Paslier M.C."/>
            <person name="Lippi Y."/>
            <person name="Lorenzon L."/>
            <person name="Mandel J.R."/>
            <person name="Marage G."/>
            <person name="Marchand G."/>
            <person name="Marquand E."/>
            <person name="Bret-Mestries E."/>
            <person name="Morien E."/>
            <person name="Nambeesan S."/>
            <person name="Nguyen T."/>
            <person name="Pegot-Espagnet P."/>
            <person name="Pouilly N."/>
            <person name="Raftis F."/>
            <person name="Sallet E."/>
            <person name="Schiex T."/>
            <person name="Thomas J."/>
            <person name="Vandecasteele C."/>
            <person name="Vares D."/>
            <person name="Vear F."/>
            <person name="Vautrin S."/>
            <person name="Crespi M."/>
            <person name="Mangin B."/>
            <person name="Burke J.M."/>
            <person name="Salse J."/>
            <person name="Munos S."/>
            <person name="Vincourt P."/>
            <person name="Rieseberg L.H."/>
            <person name="Langlade N.B."/>
        </authorList>
    </citation>
    <scope>NUCLEOTIDE SEQUENCE [LARGE SCALE GENOMIC DNA]</scope>
    <source>
        <strain evidence="7">cv. SF193</strain>
        <tissue evidence="5">Leaves</tissue>
    </source>
</reference>
<dbReference type="InterPro" id="IPR020798">
    <property type="entry name" value="Ribosomal_uL16_CS"/>
</dbReference>
<dbReference type="AlphaFoldDB" id="A0A251UJM9"/>
<dbReference type="NCBIfam" id="TIGR01164">
    <property type="entry name" value="rplP_bact"/>
    <property type="match status" value="1"/>
</dbReference>
<dbReference type="FunFam" id="3.90.1170.10:FF:000001">
    <property type="entry name" value="50S ribosomal protein L16"/>
    <property type="match status" value="1"/>
</dbReference>
<dbReference type="CDD" id="cd01433">
    <property type="entry name" value="Ribosomal_L16_L10e"/>
    <property type="match status" value="1"/>
</dbReference>
<dbReference type="PROSITE" id="PS00701">
    <property type="entry name" value="RIBOSOMAL_L16_2"/>
    <property type="match status" value="1"/>
</dbReference>
<comment type="similarity">
    <text evidence="1 4">Belongs to the universal ribosomal protein uL16 family.</text>
</comment>
<sequence length="192" mass="20897">MAMALAAKILRSPSFLSPSITSLTTSLAAATLTPTTLNHSVRHFNGVNIQKMKFPKYRKGRIYGVRDGGNEIAFGKYALQVLEPARITSKQIEAGRRALQMNVRRGGKGGKVWVRVFPYKSVTAKPAEVRMGRGKGAISYWAAPVKAGQIIYEMGGVTESLAKRAIEIAGSKMPVLTRAIVRDPNVKEIGVR</sequence>
<dbReference type="PROSITE" id="PS00586">
    <property type="entry name" value="RIBOSOMAL_L16_1"/>
    <property type="match status" value="1"/>
</dbReference>
<dbReference type="EMBL" id="CM007895">
    <property type="protein sequence ID" value="OTG22531.1"/>
    <property type="molecule type" value="Genomic_DNA"/>
</dbReference>
<keyword evidence="7" id="KW-1185">Reference proteome</keyword>
<evidence type="ECO:0000256" key="1">
    <source>
        <dbReference type="ARBA" id="ARBA00008931"/>
    </source>
</evidence>
<dbReference type="GO" id="GO:0019843">
    <property type="term" value="F:rRNA binding"/>
    <property type="evidence" value="ECO:0000318"/>
    <property type="project" value="GO_Central"/>
</dbReference>
<accession>A0A251UJM9</accession>
<protein>
    <submittedName>
        <fullName evidence="5 6">Ribosomal protein L16</fullName>
    </submittedName>
</protein>
<dbReference type="InterPro" id="IPR016180">
    <property type="entry name" value="Ribosomal_uL16_dom"/>
</dbReference>
<keyword evidence="3 4" id="KW-0687">Ribonucleoprotein</keyword>
<dbReference type="STRING" id="4232.A0A251UJM9"/>
<dbReference type="PRINTS" id="PR00060">
    <property type="entry name" value="RIBOSOMALL16"/>
</dbReference>
<dbReference type="GO" id="GO:0003735">
    <property type="term" value="F:structural constituent of ribosome"/>
    <property type="evidence" value="ECO:0000318"/>
    <property type="project" value="GO_Central"/>
</dbReference>
<dbReference type="EMBL" id="MNCJ02000321">
    <property type="protein sequence ID" value="KAF5801594.1"/>
    <property type="molecule type" value="Genomic_DNA"/>
</dbReference>
<evidence type="ECO:0000256" key="4">
    <source>
        <dbReference type="RuleBase" id="RU004413"/>
    </source>
</evidence>
<dbReference type="InParanoid" id="A0A251UJM9"/>
<dbReference type="GO" id="GO:0005762">
    <property type="term" value="C:mitochondrial large ribosomal subunit"/>
    <property type="evidence" value="ECO:0000318"/>
    <property type="project" value="GO_Central"/>
</dbReference>
<dbReference type="OrthoDB" id="1850746at2759"/>
<evidence type="ECO:0000313" key="5">
    <source>
        <dbReference type="EMBL" id="KAF5801594.1"/>
    </source>
</evidence>
<dbReference type="SUPFAM" id="SSF54686">
    <property type="entry name" value="Ribosomal protein L16p/L10e"/>
    <property type="match status" value="1"/>
</dbReference>
<evidence type="ECO:0000256" key="3">
    <source>
        <dbReference type="ARBA" id="ARBA00023274"/>
    </source>
</evidence>
<evidence type="ECO:0000313" key="6">
    <source>
        <dbReference type="EMBL" id="OTG22531.1"/>
    </source>
</evidence>
<organism evidence="6 7">
    <name type="scientific">Helianthus annuus</name>
    <name type="common">Common sunflower</name>
    <dbReference type="NCBI Taxonomy" id="4232"/>
    <lineage>
        <taxon>Eukaryota</taxon>
        <taxon>Viridiplantae</taxon>
        <taxon>Streptophyta</taxon>
        <taxon>Embryophyta</taxon>
        <taxon>Tracheophyta</taxon>
        <taxon>Spermatophyta</taxon>
        <taxon>Magnoliopsida</taxon>
        <taxon>eudicotyledons</taxon>
        <taxon>Gunneridae</taxon>
        <taxon>Pentapetalae</taxon>
        <taxon>asterids</taxon>
        <taxon>campanulids</taxon>
        <taxon>Asterales</taxon>
        <taxon>Asteraceae</taxon>
        <taxon>Asteroideae</taxon>
        <taxon>Heliantheae alliance</taxon>
        <taxon>Heliantheae</taxon>
        <taxon>Helianthus</taxon>
    </lineage>
</organism>
<gene>
    <name evidence="6" type="ORF">HannXRQ_Chr06g0172541</name>
    <name evidence="5" type="ORF">HanXRQr2_Chr06g0249911</name>
</gene>
<dbReference type="PANTHER" id="PTHR12220">
    <property type="entry name" value="50S/60S RIBOSOMAL PROTEIN L16"/>
    <property type="match status" value="1"/>
</dbReference>
<dbReference type="InterPro" id="IPR000114">
    <property type="entry name" value="Ribosomal_uL16_bact-type"/>
</dbReference>
<dbReference type="GO" id="GO:0032543">
    <property type="term" value="P:mitochondrial translation"/>
    <property type="evidence" value="ECO:0000318"/>
    <property type="project" value="GO_Central"/>
</dbReference>
<name>A0A251UJM9_HELAN</name>
<dbReference type="Gene3D" id="3.90.1170.10">
    <property type="entry name" value="Ribosomal protein L10e/L16"/>
    <property type="match status" value="1"/>
</dbReference>